<dbReference type="InterPro" id="IPR018485">
    <property type="entry name" value="FGGY_C"/>
</dbReference>
<evidence type="ECO:0000313" key="7">
    <source>
        <dbReference type="Proteomes" id="UP001596042"/>
    </source>
</evidence>
<dbReference type="CDD" id="cd07782">
    <property type="entry name" value="ASKHA_NBD_FGGY_D-RBK"/>
    <property type="match status" value="1"/>
</dbReference>
<dbReference type="GO" id="GO:0016301">
    <property type="term" value="F:kinase activity"/>
    <property type="evidence" value="ECO:0007669"/>
    <property type="project" value="UniProtKB-KW"/>
</dbReference>
<comment type="caution">
    <text evidence="6">The sequence shown here is derived from an EMBL/GenBank/DDBJ whole genome shotgun (WGS) entry which is preliminary data.</text>
</comment>
<dbReference type="Pfam" id="PF00370">
    <property type="entry name" value="FGGY_N"/>
    <property type="match status" value="1"/>
</dbReference>
<dbReference type="InterPro" id="IPR043129">
    <property type="entry name" value="ATPase_NBD"/>
</dbReference>
<reference evidence="7" key="1">
    <citation type="journal article" date="2019" name="Int. J. Syst. Evol. Microbiol.">
        <title>The Global Catalogue of Microorganisms (GCM) 10K type strain sequencing project: providing services to taxonomists for standard genome sequencing and annotation.</title>
        <authorList>
            <consortium name="The Broad Institute Genomics Platform"/>
            <consortium name="The Broad Institute Genome Sequencing Center for Infectious Disease"/>
            <person name="Wu L."/>
            <person name="Ma J."/>
        </authorList>
    </citation>
    <scope>NUCLEOTIDE SEQUENCE [LARGE SCALE GENOMIC DNA]</scope>
    <source>
        <strain evidence="7">CGMCC 1.15731</strain>
    </source>
</reference>
<dbReference type="InterPro" id="IPR000577">
    <property type="entry name" value="Carb_kinase_FGGY"/>
</dbReference>
<evidence type="ECO:0000256" key="2">
    <source>
        <dbReference type="ARBA" id="ARBA00022679"/>
    </source>
</evidence>
<evidence type="ECO:0000256" key="3">
    <source>
        <dbReference type="ARBA" id="ARBA00022777"/>
    </source>
</evidence>
<dbReference type="EC" id="2.7.1.-" evidence="6"/>
<evidence type="ECO:0000259" key="5">
    <source>
        <dbReference type="Pfam" id="PF02782"/>
    </source>
</evidence>
<proteinExistence type="inferred from homology"/>
<dbReference type="InterPro" id="IPR006003">
    <property type="entry name" value="FGGY_RbtK-like"/>
</dbReference>
<dbReference type="PIRSF" id="PIRSF000538">
    <property type="entry name" value="GlpK"/>
    <property type="match status" value="1"/>
</dbReference>
<dbReference type="Gene3D" id="1.20.58.2240">
    <property type="match status" value="1"/>
</dbReference>
<evidence type="ECO:0000256" key="1">
    <source>
        <dbReference type="ARBA" id="ARBA00009156"/>
    </source>
</evidence>
<dbReference type="PANTHER" id="PTHR43435:SF4">
    <property type="entry name" value="FGGY CARBOHYDRATE KINASE DOMAIN-CONTAINING PROTEIN"/>
    <property type="match status" value="1"/>
</dbReference>
<evidence type="ECO:0000259" key="4">
    <source>
        <dbReference type="Pfam" id="PF00370"/>
    </source>
</evidence>
<feature type="domain" description="Carbohydrate kinase FGGY C-terminal" evidence="5">
    <location>
        <begin position="276"/>
        <end position="484"/>
    </location>
</feature>
<feature type="domain" description="Carbohydrate kinase FGGY N-terminal" evidence="4">
    <location>
        <begin position="4"/>
        <end position="261"/>
    </location>
</feature>
<accession>A0ABV9H0X2</accession>
<dbReference type="PANTHER" id="PTHR43435">
    <property type="entry name" value="RIBULOKINASE"/>
    <property type="match status" value="1"/>
</dbReference>
<sequence>MAQYFLGVDVGTGSARAGLFDAKGEMLGSAKRDIKMWREAGSVVEQSSNDIWQAVCASVREAVEKSGVDAAAIAGIGYDATCSLVVLGEGGKPISVSPSNDPERNIIVWMDHRAVGQAERINATRAKVLDYVGGTISPEMETPKILWLKENKPETYQAAWQFFDLADFLTWKSCGSLARSACTVTCKWTYLAHENRWDEGYFRQIGLNELADEGFKRIGTEVRPGGDYLGQLSEAAAHDLGLKPGIAVASGLIDAHAGGVGTIGARGDAGTLLSRMAYVFGTSACTMTPTTEPVFVDGVWGPYYSAMVPGTWLNEGGQSAAGAAIDHLIHMHPFAPEAERLAAEKGMGLADSLAAEVERLGGAANVAQIVADIHVVPEFLGNRAPFADPDARAIIAGLTLDADLASLTALYLAGLCGLGYGARQIVEAQKAKGIHTDTIVVSGGAARSNLVRQILADTTGLAIAASTSPEPVLLGSAMLGAVAAKAYPDLGTAMSAMSELGAINRPNDAVLAWHESRYEAFKLLQTTARKIRTM</sequence>
<dbReference type="Pfam" id="PF02782">
    <property type="entry name" value="FGGY_C"/>
    <property type="match status" value="1"/>
</dbReference>
<dbReference type="InterPro" id="IPR018484">
    <property type="entry name" value="FGGY_N"/>
</dbReference>
<keyword evidence="2 6" id="KW-0808">Transferase</keyword>
<dbReference type="SUPFAM" id="SSF53067">
    <property type="entry name" value="Actin-like ATPase domain"/>
    <property type="match status" value="2"/>
</dbReference>
<dbReference type="NCBIfam" id="TIGR01315">
    <property type="entry name" value="5C_CHO_kinase"/>
    <property type="match status" value="1"/>
</dbReference>
<dbReference type="Gene3D" id="3.30.420.40">
    <property type="match status" value="1"/>
</dbReference>
<keyword evidence="3 6" id="KW-0418">Kinase</keyword>
<evidence type="ECO:0000313" key="6">
    <source>
        <dbReference type="EMBL" id="MFC4624044.1"/>
    </source>
</evidence>
<keyword evidence="7" id="KW-1185">Reference proteome</keyword>
<gene>
    <name evidence="6" type="ORF">ACFO1V_02170</name>
</gene>
<organism evidence="6 7">
    <name type="scientific">Daeguia caeni</name>
    <dbReference type="NCBI Taxonomy" id="439612"/>
    <lineage>
        <taxon>Bacteria</taxon>
        <taxon>Pseudomonadati</taxon>
        <taxon>Pseudomonadota</taxon>
        <taxon>Alphaproteobacteria</taxon>
        <taxon>Hyphomicrobiales</taxon>
        <taxon>Brucellaceae</taxon>
        <taxon>Daeguia</taxon>
    </lineage>
</organism>
<dbReference type="EMBL" id="JBHSEL010000023">
    <property type="protein sequence ID" value="MFC4624044.1"/>
    <property type="molecule type" value="Genomic_DNA"/>
</dbReference>
<comment type="similarity">
    <text evidence="1">Belongs to the FGGY kinase family.</text>
</comment>
<protein>
    <submittedName>
        <fullName evidence="6">FGGY-family carbohydrate kinase</fullName>
        <ecNumber evidence="6">2.7.1.-</ecNumber>
    </submittedName>
</protein>
<dbReference type="Proteomes" id="UP001596042">
    <property type="component" value="Unassembled WGS sequence"/>
</dbReference>
<name>A0ABV9H0X2_9HYPH</name>
<dbReference type="RefSeq" id="WP_374831571.1">
    <property type="nucleotide sequence ID" value="NZ_JBHEEZ010000009.1"/>
</dbReference>